<gene>
    <name evidence="1" type="ORF">RM425_10710</name>
</gene>
<name>A0ABU2K848_9ACTN</name>
<keyword evidence="2" id="KW-1185">Reference proteome</keyword>
<protein>
    <submittedName>
        <fullName evidence="1">Uncharacterized protein</fullName>
    </submittedName>
</protein>
<dbReference type="EMBL" id="JAVREI010000006">
    <property type="protein sequence ID" value="MDT0276369.1"/>
    <property type="molecule type" value="Genomic_DNA"/>
</dbReference>
<evidence type="ECO:0000313" key="2">
    <source>
        <dbReference type="Proteomes" id="UP001183222"/>
    </source>
</evidence>
<accession>A0ABU2K848</accession>
<dbReference type="Proteomes" id="UP001183222">
    <property type="component" value="Unassembled WGS sequence"/>
</dbReference>
<sequence>MTSPDPAAEGRRRADEFLLLLTAEDPAADALLEELTDVRELAYLGAGLTAIARTEGRALPTAQRAQASTRQVAIGQQRDRARGDVEGLRAWLRRSGEEILFIRSLHAAAARYRS</sequence>
<reference evidence="2" key="1">
    <citation type="submission" date="2023-07" db="EMBL/GenBank/DDBJ databases">
        <title>30 novel species of actinomycetes from the DSMZ collection.</title>
        <authorList>
            <person name="Nouioui I."/>
        </authorList>
    </citation>
    <scope>NUCLEOTIDE SEQUENCE [LARGE SCALE GENOMIC DNA]</scope>
    <source>
        <strain evidence="2">DSM 46792</strain>
    </source>
</reference>
<evidence type="ECO:0000313" key="1">
    <source>
        <dbReference type="EMBL" id="MDT0276369.1"/>
    </source>
</evidence>
<comment type="caution">
    <text evidence="1">The sequence shown here is derived from an EMBL/GenBank/DDBJ whole genome shotgun (WGS) entry which is preliminary data.</text>
</comment>
<organism evidence="1 2">
    <name type="scientific">Blastococcus goldschmidtiae</name>
    <dbReference type="NCBI Taxonomy" id="3075546"/>
    <lineage>
        <taxon>Bacteria</taxon>
        <taxon>Bacillati</taxon>
        <taxon>Actinomycetota</taxon>
        <taxon>Actinomycetes</taxon>
        <taxon>Geodermatophilales</taxon>
        <taxon>Geodermatophilaceae</taxon>
        <taxon>Blastococcus</taxon>
    </lineage>
</organism>
<proteinExistence type="predicted"/>
<dbReference type="RefSeq" id="WP_311345187.1">
    <property type="nucleotide sequence ID" value="NZ_JAVREI010000006.1"/>
</dbReference>